<dbReference type="RefSeq" id="WP_345082673.1">
    <property type="nucleotide sequence ID" value="NZ_BAABFA010000011.1"/>
</dbReference>
<evidence type="ECO:0000313" key="2">
    <source>
        <dbReference type="EMBL" id="GAA4466473.1"/>
    </source>
</evidence>
<evidence type="ECO:0000256" key="1">
    <source>
        <dbReference type="SAM" id="SignalP"/>
    </source>
</evidence>
<dbReference type="EMBL" id="BAABFA010000011">
    <property type="protein sequence ID" value="GAA4466473.1"/>
    <property type="molecule type" value="Genomic_DNA"/>
</dbReference>
<sequence>MIQRIFLLAILSLPALAVSAQKKKSKKDAEANVLPPPRVWIANIPAYATSYDMIMANPLLTTDSPGCKVSLFSISMSIPDGTFYGPMHCVGNTMNETQRAAIERWKDKKNITLHVQDIHLNCHETDATSPALKYTYNTDPAPGK</sequence>
<gene>
    <name evidence="2" type="ORF">GCM10023093_20680</name>
</gene>
<feature type="signal peptide" evidence="1">
    <location>
        <begin position="1"/>
        <end position="17"/>
    </location>
</feature>
<keyword evidence="1" id="KW-0732">Signal</keyword>
<accession>A0ABP8NJB2</accession>
<organism evidence="2 3">
    <name type="scientific">Nemorincola caseinilytica</name>
    <dbReference type="NCBI Taxonomy" id="2054315"/>
    <lineage>
        <taxon>Bacteria</taxon>
        <taxon>Pseudomonadati</taxon>
        <taxon>Bacteroidota</taxon>
        <taxon>Chitinophagia</taxon>
        <taxon>Chitinophagales</taxon>
        <taxon>Chitinophagaceae</taxon>
        <taxon>Nemorincola</taxon>
    </lineage>
</organism>
<comment type="caution">
    <text evidence="2">The sequence shown here is derived from an EMBL/GenBank/DDBJ whole genome shotgun (WGS) entry which is preliminary data.</text>
</comment>
<dbReference type="Proteomes" id="UP001500067">
    <property type="component" value="Unassembled WGS sequence"/>
</dbReference>
<protein>
    <submittedName>
        <fullName evidence="2">Uncharacterized protein</fullName>
    </submittedName>
</protein>
<reference evidence="3" key="1">
    <citation type="journal article" date="2019" name="Int. J. Syst. Evol. Microbiol.">
        <title>The Global Catalogue of Microorganisms (GCM) 10K type strain sequencing project: providing services to taxonomists for standard genome sequencing and annotation.</title>
        <authorList>
            <consortium name="The Broad Institute Genomics Platform"/>
            <consortium name="The Broad Institute Genome Sequencing Center for Infectious Disease"/>
            <person name="Wu L."/>
            <person name="Ma J."/>
        </authorList>
    </citation>
    <scope>NUCLEOTIDE SEQUENCE [LARGE SCALE GENOMIC DNA]</scope>
    <source>
        <strain evidence="3">JCM 32105</strain>
    </source>
</reference>
<proteinExistence type="predicted"/>
<keyword evidence="3" id="KW-1185">Reference proteome</keyword>
<name>A0ABP8NJB2_9BACT</name>
<feature type="chain" id="PRO_5045828263" evidence="1">
    <location>
        <begin position="18"/>
        <end position="144"/>
    </location>
</feature>
<evidence type="ECO:0000313" key="3">
    <source>
        <dbReference type="Proteomes" id="UP001500067"/>
    </source>
</evidence>